<accession>F7T6J8</accession>
<dbReference type="Proteomes" id="UP000004853">
    <property type="component" value="Unassembled WGS sequence"/>
</dbReference>
<feature type="transmembrane region" description="Helical" evidence="1">
    <location>
        <begin position="26"/>
        <end position="43"/>
    </location>
</feature>
<evidence type="ECO:0008006" key="4">
    <source>
        <dbReference type="Google" id="ProtNLM"/>
    </source>
</evidence>
<comment type="caution">
    <text evidence="2">The sequence shown here is derived from an EMBL/GenBank/DDBJ whole genome shotgun (WGS) entry which is preliminary data.</text>
</comment>
<name>F7T6J8_9BURK</name>
<evidence type="ECO:0000313" key="3">
    <source>
        <dbReference type="Proteomes" id="UP000004853"/>
    </source>
</evidence>
<dbReference type="RefSeq" id="WP_006394561.1">
    <property type="nucleotide sequence ID" value="NZ_GL982453.1"/>
</dbReference>
<sequence>MTNTTITAATRCNGGSLWARHRARTAGMLIIICAALMALPGLAKAQQKLGCTASSGANIQLIPSVNFTLGTLPPPGTEIYRTQTYVINYECSFFDASGKPVGGVPLLQVLGDYSTLNRSLNSAGLKLQIIVNGDESDPWEPNLQPGAPISENHVAGPAYSGSSGPRALTLVARLLVMNDHPPAARYPVPGGTIFKLIATFGGGSSPGPFITNTPTRMQFTPKCIGDLSVDDLVQFKSVLAMTGNQANLPQQLPFNVTARINPACNLGSLTAPLVPDNANTRFLMWLSAQFVMQGPGRIGDGGRSIILNNEDGVENGLKLQILDTSNANQPVEILPALVPPLYQDAGNFGQLMGDNPAAAVHTYTASLTADPGKELKLGKYSAQVLVRVSYY</sequence>
<protein>
    <recommendedName>
        <fullName evidence="4">Fimbrial-type adhesion domain-containing protein</fullName>
    </recommendedName>
</protein>
<keyword evidence="1" id="KW-0812">Transmembrane</keyword>
<dbReference type="HOGENOM" id="CLU_830610_0_0_4"/>
<evidence type="ECO:0000313" key="2">
    <source>
        <dbReference type="EMBL" id="EGP44050.1"/>
    </source>
</evidence>
<organism evidence="2 3">
    <name type="scientific">Achromobacter insuavis AXX-A</name>
    <dbReference type="NCBI Taxonomy" id="1003200"/>
    <lineage>
        <taxon>Bacteria</taxon>
        <taxon>Pseudomonadati</taxon>
        <taxon>Pseudomonadota</taxon>
        <taxon>Betaproteobacteria</taxon>
        <taxon>Burkholderiales</taxon>
        <taxon>Alcaligenaceae</taxon>
        <taxon>Achromobacter</taxon>
    </lineage>
</organism>
<dbReference type="PATRIC" id="fig|1003200.3.peg.4545"/>
<evidence type="ECO:0000256" key="1">
    <source>
        <dbReference type="SAM" id="Phobius"/>
    </source>
</evidence>
<dbReference type="EMBL" id="AFRQ01000099">
    <property type="protein sequence ID" value="EGP44050.1"/>
    <property type="molecule type" value="Genomic_DNA"/>
</dbReference>
<reference evidence="2 3" key="1">
    <citation type="submission" date="2011-06" db="EMBL/GenBank/DDBJ databases">
        <authorList>
            <person name="Bador J."/>
            <person name="Amoureux L."/>
            <person name="Neuwirth C."/>
        </authorList>
    </citation>
    <scope>NUCLEOTIDE SEQUENCE [LARGE SCALE GENOMIC DNA]</scope>
    <source>
        <strain evidence="2 3">AXX-A</strain>
    </source>
</reference>
<dbReference type="AlphaFoldDB" id="F7T6J8"/>
<keyword evidence="1" id="KW-1133">Transmembrane helix</keyword>
<keyword evidence="1" id="KW-0472">Membrane</keyword>
<gene>
    <name evidence="2" type="ORF">AXXA_22940</name>
</gene>
<proteinExistence type="predicted"/>